<dbReference type="AlphaFoldDB" id="A0A8T0CEL7"/>
<name>A0A8T0CEL7_CORYI</name>
<dbReference type="Gene3D" id="3.40.630.30">
    <property type="match status" value="1"/>
</dbReference>
<evidence type="ECO:0000313" key="3">
    <source>
        <dbReference type="Proteomes" id="UP000806378"/>
    </source>
</evidence>
<dbReference type="OrthoDB" id="41532at2759"/>
<evidence type="ECO:0000259" key="1">
    <source>
        <dbReference type="PROSITE" id="PS51186"/>
    </source>
</evidence>
<dbReference type="SUPFAM" id="SSF55729">
    <property type="entry name" value="Acyl-CoA N-acyltransferases (Nat)"/>
    <property type="match status" value="1"/>
</dbReference>
<dbReference type="CDD" id="cd04301">
    <property type="entry name" value="NAT_SF"/>
    <property type="match status" value="1"/>
</dbReference>
<dbReference type="InterPro" id="IPR016181">
    <property type="entry name" value="Acyl_CoA_acyltransferase"/>
</dbReference>
<gene>
    <name evidence="2" type="ORF">BT93_L0705</name>
</gene>
<evidence type="ECO:0000313" key="2">
    <source>
        <dbReference type="EMBL" id="KAF7845770.1"/>
    </source>
</evidence>
<proteinExistence type="predicted"/>
<feature type="domain" description="N-acetyltransferase" evidence="1">
    <location>
        <begin position="7"/>
        <end position="184"/>
    </location>
</feature>
<dbReference type="EMBL" id="MU100684">
    <property type="protein sequence ID" value="KAF7845770.1"/>
    <property type="molecule type" value="Genomic_DNA"/>
</dbReference>
<dbReference type="PROSITE" id="PS51186">
    <property type="entry name" value="GNAT"/>
    <property type="match status" value="1"/>
</dbReference>
<comment type="caution">
    <text evidence="2">The sequence shown here is derived from an EMBL/GenBank/DDBJ whole genome shotgun (WGS) entry which is preliminary data.</text>
</comment>
<dbReference type="Proteomes" id="UP000806378">
    <property type="component" value="Unassembled WGS sequence"/>
</dbReference>
<dbReference type="Pfam" id="PF00583">
    <property type="entry name" value="Acetyltransf_1"/>
    <property type="match status" value="1"/>
</dbReference>
<dbReference type="PANTHER" id="PTHR43305:SF1">
    <property type="entry name" value="FAMILY N-ACETYLTRANSFERASE, PUTATIVE (AFU_ORTHOLOGUE AFUA_2G01380)-RELATED"/>
    <property type="match status" value="1"/>
</dbReference>
<keyword evidence="3" id="KW-1185">Reference proteome</keyword>
<dbReference type="InterPro" id="IPR000182">
    <property type="entry name" value="GNAT_dom"/>
</dbReference>
<dbReference type="Gramene" id="rna-gnl|WGS:JABURB|Cocit.L0705.1">
    <property type="protein sequence ID" value="cds-KAF7845770.1"/>
    <property type="gene ID" value="gene-BT93_L0705"/>
</dbReference>
<reference evidence="2" key="1">
    <citation type="submission" date="2020-05" db="EMBL/GenBank/DDBJ databases">
        <title>WGS assembly of Corymbia citriodora subspecies variegata.</title>
        <authorList>
            <person name="Barry K."/>
            <person name="Hundley H."/>
            <person name="Shu S."/>
            <person name="Jenkins J."/>
            <person name="Grimwood J."/>
            <person name="Baten A."/>
        </authorList>
    </citation>
    <scope>NUCLEOTIDE SEQUENCE</scope>
    <source>
        <strain evidence="2">CV2-018</strain>
    </source>
</reference>
<dbReference type="GO" id="GO:0016747">
    <property type="term" value="F:acyltransferase activity, transferring groups other than amino-acyl groups"/>
    <property type="evidence" value="ECO:0007669"/>
    <property type="project" value="InterPro"/>
</dbReference>
<dbReference type="PANTHER" id="PTHR43305">
    <property type="entry name" value="FAMILY N-ACETYLTRANSFERASE, PUTATIVE (AFU_ORTHOLOGUE AFUA_2G01380)-RELATED"/>
    <property type="match status" value="1"/>
</dbReference>
<protein>
    <recommendedName>
        <fullName evidence="1">N-acetyltransferase domain-containing protein</fullName>
    </recommendedName>
</protein>
<dbReference type="InterPro" id="IPR052777">
    <property type="entry name" value="Acetyltransferase_Enz"/>
</dbReference>
<organism evidence="2 3">
    <name type="scientific">Corymbia citriodora subsp. variegata</name>
    <dbReference type="NCBI Taxonomy" id="360336"/>
    <lineage>
        <taxon>Eukaryota</taxon>
        <taxon>Viridiplantae</taxon>
        <taxon>Streptophyta</taxon>
        <taxon>Embryophyta</taxon>
        <taxon>Tracheophyta</taxon>
        <taxon>Spermatophyta</taxon>
        <taxon>Magnoliopsida</taxon>
        <taxon>eudicotyledons</taxon>
        <taxon>Gunneridae</taxon>
        <taxon>Pentapetalae</taxon>
        <taxon>rosids</taxon>
        <taxon>malvids</taxon>
        <taxon>Myrtales</taxon>
        <taxon>Myrtaceae</taxon>
        <taxon>Myrtoideae</taxon>
        <taxon>Eucalypteae</taxon>
        <taxon>Corymbia</taxon>
    </lineage>
</organism>
<accession>A0A8T0CEL7</accession>
<sequence>MPHNRSLAISQASTPQDIEHVKALFAEYTTSLALDLSFQNYSSEVANLPGAYAPPSGALFIARSTDPASPPGARNVEEGQGEVVGCIALRPLPSTPRSNSSLTAICEIKRLYVRPAGRGLGIGRALVERVLLEARALGYEKVKLDTLPSMQSAIRLYEGLGFRRAGKYYESPVQGTVFLEMELGD</sequence>